<organism evidence="1 3">
    <name type="scientific">Phytophthora infestans</name>
    <name type="common">Potato late blight agent</name>
    <name type="synonym">Botrytis infestans</name>
    <dbReference type="NCBI Taxonomy" id="4787"/>
    <lineage>
        <taxon>Eukaryota</taxon>
        <taxon>Sar</taxon>
        <taxon>Stramenopiles</taxon>
        <taxon>Oomycota</taxon>
        <taxon>Peronosporomycetes</taxon>
        <taxon>Peronosporales</taxon>
        <taxon>Peronosporaceae</taxon>
        <taxon>Phytophthora</taxon>
    </lineage>
</organism>
<evidence type="ECO:0000313" key="3">
    <source>
        <dbReference type="Proteomes" id="UP000704712"/>
    </source>
</evidence>
<dbReference type="AlphaFoldDB" id="A0A8S9U260"/>
<reference evidence="1" key="1">
    <citation type="submission" date="2020-03" db="EMBL/GenBank/DDBJ databases">
        <title>Hybrid Assembly of Korean Phytophthora infestans isolates.</title>
        <authorList>
            <person name="Prokchorchik M."/>
            <person name="Lee Y."/>
            <person name="Seo J."/>
            <person name="Cho J.-H."/>
            <person name="Park Y.-E."/>
            <person name="Jang D.-C."/>
            <person name="Im J.-S."/>
            <person name="Choi J.-G."/>
            <person name="Park H.-J."/>
            <person name="Lee G.-B."/>
            <person name="Lee Y.-G."/>
            <person name="Hong S.-Y."/>
            <person name="Cho K."/>
            <person name="Sohn K.H."/>
        </authorList>
    </citation>
    <scope>NUCLEOTIDE SEQUENCE</scope>
    <source>
        <strain evidence="1">KR_2_A2</strain>
    </source>
</reference>
<comment type="caution">
    <text evidence="1">The sequence shown here is derived from an EMBL/GenBank/DDBJ whole genome shotgun (WGS) entry which is preliminary data.</text>
</comment>
<evidence type="ECO:0000313" key="1">
    <source>
        <dbReference type="EMBL" id="KAF4132228.1"/>
    </source>
</evidence>
<dbReference type="EMBL" id="JAACNO010002566">
    <property type="protein sequence ID" value="KAF4132228.1"/>
    <property type="molecule type" value="Genomic_DNA"/>
</dbReference>
<protein>
    <submittedName>
        <fullName evidence="1">Uncharacterized protein</fullName>
    </submittedName>
</protein>
<evidence type="ECO:0000313" key="2">
    <source>
        <dbReference type="EMBL" id="KAF4132597.1"/>
    </source>
</evidence>
<accession>A0A8S9U260</accession>
<dbReference type="EMBL" id="JAACNO010002524">
    <property type="protein sequence ID" value="KAF4132597.1"/>
    <property type="molecule type" value="Genomic_DNA"/>
</dbReference>
<proteinExistence type="predicted"/>
<sequence>MASILGVSRHHKCPHRTSNLGKAERRGACVFSVMSKSPRGLDEAHRVAFWLSSEGQASSTNMAPAAATPQSLGCDVRASCCF</sequence>
<dbReference type="Proteomes" id="UP000704712">
    <property type="component" value="Unassembled WGS sequence"/>
</dbReference>
<name>A0A8S9U260_PHYIN</name>
<gene>
    <name evidence="2" type="ORF">GN958_ATG18212</name>
    <name evidence="1" type="ORF">GN958_ATG18580</name>
</gene>